<keyword evidence="1" id="KW-0808">Transferase</keyword>
<dbReference type="PANTHER" id="PTHR34069:SF2">
    <property type="entry name" value="BETA-KETOACYL-[ACYL-CARRIER-PROTEIN] SYNTHASE III"/>
    <property type="match status" value="1"/>
</dbReference>
<dbReference type="Pfam" id="PF08545">
    <property type="entry name" value="ACP_syn_III"/>
    <property type="match status" value="1"/>
</dbReference>
<sequence length="375" mass="40357">MFQPVGIRSLAVSFPNEIRTNDYYQEHYPEVFAKAEEKSLAKTFSLEKSTPKSIEFDREMMPYLSDPFRGTIERRVLAPGETSLTLECKAAADALQAAKLSSNEVDLIVVSSLLPENYMHPGNAVYLAQELGIKAPAWNLESMCASALVAFEVACSLVQSQKYRNVLVVASTTYSRLVKPNHTLSWFLGDAAAAFVVGSLKENQGIVASQVVNTAGTCGAFSLDMMVDEQGNPYVNMKAKEGGGKQLRSTATDYIRTCCHGAAAKAGISLDQIDFFAVNTPLAWFASLFTKTLGIDPNRTLNLFPQYGNIGAVLPLANLYHAALSGKIHENSLILVYSIGSASTTGATIMRWGDVALGPAPAPSPTSVREVAVAV</sequence>
<evidence type="ECO:0000256" key="1">
    <source>
        <dbReference type="ARBA" id="ARBA00022679"/>
    </source>
</evidence>
<accession>A0ABT7BT04</accession>
<dbReference type="InterPro" id="IPR016039">
    <property type="entry name" value="Thiolase-like"/>
</dbReference>
<evidence type="ECO:0000256" key="2">
    <source>
        <dbReference type="ARBA" id="ARBA00023315"/>
    </source>
</evidence>
<dbReference type="InterPro" id="IPR013747">
    <property type="entry name" value="ACP_syn_III_C"/>
</dbReference>
<dbReference type="Gene3D" id="3.40.47.10">
    <property type="match status" value="2"/>
</dbReference>
<dbReference type="EMBL" id="JAQOSQ010000002">
    <property type="protein sequence ID" value="MDJ1182306.1"/>
    <property type="molecule type" value="Genomic_DNA"/>
</dbReference>
<keyword evidence="2" id="KW-0012">Acyltransferase</keyword>
<evidence type="ECO:0000313" key="5">
    <source>
        <dbReference type="EMBL" id="MDJ1182306.1"/>
    </source>
</evidence>
<evidence type="ECO:0000259" key="4">
    <source>
        <dbReference type="Pfam" id="PF08545"/>
    </source>
</evidence>
<dbReference type="Pfam" id="PF08541">
    <property type="entry name" value="ACP_syn_III_C"/>
    <property type="match status" value="1"/>
</dbReference>
<evidence type="ECO:0000313" key="6">
    <source>
        <dbReference type="Proteomes" id="UP001232992"/>
    </source>
</evidence>
<gene>
    <name evidence="5" type="ORF">PMH09_03785</name>
</gene>
<evidence type="ECO:0000259" key="3">
    <source>
        <dbReference type="Pfam" id="PF08541"/>
    </source>
</evidence>
<dbReference type="InterPro" id="IPR013751">
    <property type="entry name" value="ACP_syn_III_N"/>
</dbReference>
<reference evidence="5 6" key="1">
    <citation type="submission" date="2023-01" db="EMBL/GenBank/DDBJ databases">
        <title>Novel diversity within Roseofilum (Cyanobacteria; Desertifilaceae) from marine benthic mats with descriptions of four novel species.</title>
        <authorList>
            <person name="Wang Y."/>
            <person name="Berthold D.E."/>
            <person name="Hu J."/>
            <person name="Lefler F.W."/>
            <person name="Laughinghouse H.D. IV."/>
        </authorList>
    </citation>
    <scope>NUCLEOTIDE SEQUENCE [LARGE SCALE GENOMIC DNA]</scope>
    <source>
        <strain evidence="5 6">BLCC-M143</strain>
    </source>
</reference>
<keyword evidence="6" id="KW-1185">Reference proteome</keyword>
<dbReference type="SUPFAM" id="SSF53901">
    <property type="entry name" value="Thiolase-like"/>
    <property type="match status" value="1"/>
</dbReference>
<feature type="domain" description="Beta-ketoacyl-[acyl-carrier-protein] synthase III N-terminal" evidence="4">
    <location>
        <begin position="141"/>
        <end position="211"/>
    </location>
</feature>
<comment type="caution">
    <text evidence="5">The sequence shown here is derived from an EMBL/GenBank/DDBJ whole genome shotgun (WGS) entry which is preliminary data.</text>
</comment>
<dbReference type="RefSeq" id="WP_283756958.1">
    <property type="nucleotide sequence ID" value="NZ_JAQOSQ010000002.1"/>
</dbReference>
<dbReference type="PANTHER" id="PTHR34069">
    <property type="entry name" value="3-OXOACYL-[ACYL-CARRIER-PROTEIN] SYNTHASE 3"/>
    <property type="match status" value="1"/>
</dbReference>
<protein>
    <submittedName>
        <fullName evidence="5">3-oxoacyl-[acyl-carrier-protein] synthase III C-terminal domain-containing protein</fullName>
    </submittedName>
</protein>
<feature type="domain" description="Beta-ketoacyl-[acyl-carrier-protein] synthase III C-terminal" evidence="3">
    <location>
        <begin position="264"/>
        <end position="352"/>
    </location>
</feature>
<name>A0ABT7BT04_9CYAN</name>
<dbReference type="Proteomes" id="UP001232992">
    <property type="component" value="Unassembled WGS sequence"/>
</dbReference>
<proteinExistence type="predicted"/>
<organism evidence="5 6">
    <name type="scientific">Roseofilum casamattae BLCC-M143</name>
    <dbReference type="NCBI Taxonomy" id="3022442"/>
    <lineage>
        <taxon>Bacteria</taxon>
        <taxon>Bacillati</taxon>
        <taxon>Cyanobacteriota</taxon>
        <taxon>Cyanophyceae</taxon>
        <taxon>Desertifilales</taxon>
        <taxon>Desertifilaceae</taxon>
        <taxon>Roseofilum</taxon>
        <taxon>Roseofilum casamattae</taxon>
    </lineage>
</organism>